<evidence type="ECO:0000313" key="3">
    <source>
        <dbReference type="Proteomes" id="UP000649739"/>
    </source>
</evidence>
<dbReference type="AlphaFoldDB" id="A0A8J3BBM2"/>
<dbReference type="EMBL" id="BMQB01000012">
    <property type="protein sequence ID" value="GGK08648.1"/>
    <property type="molecule type" value="Genomic_DNA"/>
</dbReference>
<feature type="compositionally biased region" description="Basic and acidic residues" evidence="1">
    <location>
        <begin position="7"/>
        <end position="25"/>
    </location>
</feature>
<reference evidence="2" key="2">
    <citation type="submission" date="2020-09" db="EMBL/GenBank/DDBJ databases">
        <authorList>
            <person name="Sun Q."/>
            <person name="Ohkuma M."/>
        </authorList>
    </citation>
    <scope>NUCLEOTIDE SEQUENCE</scope>
    <source>
        <strain evidence="2">JCM 3090</strain>
    </source>
</reference>
<accession>A0A8J3BBM2</accession>
<protein>
    <submittedName>
        <fullName evidence="2">Uncharacterized protein</fullName>
    </submittedName>
</protein>
<proteinExistence type="predicted"/>
<evidence type="ECO:0000313" key="2">
    <source>
        <dbReference type="EMBL" id="GGK08648.1"/>
    </source>
</evidence>
<keyword evidence="3" id="KW-1185">Reference proteome</keyword>
<evidence type="ECO:0000256" key="1">
    <source>
        <dbReference type="SAM" id="MobiDB-lite"/>
    </source>
</evidence>
<comment type="caution">
    <text evidence="2">The sequence shown here is derived from an EMBL/GenBank/DDBJ whole genome shotgun (WGS) entry which is preliminary data.</text>
</comment>
<name>A0A8J3BBM2_9ACTN</name>
<dbReference type="Proteomes" id="UP000649739">
    <property type="component" value="Unassembled WGS sequence"/>
</dbReference>
<sequence>MEGMENGPEKKPADQWRNLPDRPRHEDLVAETGDAAAVNLATSGENQQDWQQEPRG</sequence>
<gene>
    <name evidence="2" type="ORF">GCM10010123_43170</name>
</gene>
<reference evidence="2" key="1">
    <citation type="journal article" date="2014" name="Int. J. Syst. Evol. Microbiol.">
        <title>Complete genome sequence of Corynebacterium casei LMG S-19264T (=DSM 44701T), isolated from a smear-ripened cheese.</title>
        <authorList>
            <consortium name="US DOE Joint Genome Institute (JGI-PGF)"/>
            <person name="Walter F."/>
            <person name="Albersmeier A."/>
            <person name="Kalinowski J."/>
            <person name="Ruckert C."/>
        </authorList>
    </citation>
    <scope>NUCLEOTIDE SEQUENCE</scope>
    <source>
        <strain evidence="2">JCM 3090</strain>
    </source>
</reference>
<feature type="region of interest" description="Disordered" evidence="1">
    <location>
        <begin position="1"/>
        <end position="25"/>
    </location>
</feature>
<organism evidence="2 3">
    <name type="scientific">Pilimelia anulata</name>
    <dbReference type="NCBI Taxonomy" id="53371"/>
    <lineage>
        <taxon>Bacteria</taxon>
        <taxon>Bacillati</taxon>
        <taxon>Actinomycetota</taxon>
        <taxon>Actinomycetes</taxon>
        <taxon>Micromonosporales</taxon>
        <taxon>Micromonosporaceae</taxon>
        <taxon>Pilimelia</taxon>
    </lineage>
</organism>